<dbReference type="Proteomes" id="UP000239872">
    <property type="component" value="Unassembled WGS sequence"/>
</dbReference>
<dbReference type="OrthoDB" id="981124at2"/>
<keyword evidence="2" id="KW-0812">Transmembrane</keyword>
<keyword evidence="4" id="KW-1185">Reference proteome</keyword>
<proteinExistence type="predicted"/>
<dbReference type="EMBL" id="PPSL01000004">
    <property type="protein sequence ID" value="PQJ10301.1"/>
    <property type="molecule type" value="Genomic_DNA"/>
</dbReference>
<keyword evidence="2" id="KW-1133">Transmembrane helix</keyword>
<dbReference type="PANTHER" id="PTHR21180">
    <property type="entry name" value="ENDONUCLEASE/EXONUCLEASE/PHOSPHATASE FAMILY DOMAIN-CONTAINING PROTEIN 1"/>
    <property type="match status" value="1"/>
</dbReference>
<feature type="transmembrane region" description="Helical" evidence="2">
    <location>
        <begin position="20"/>
        <end position="40"/>
    </location>
</feature>
<sequence>MKRAVRSYISFTRNERIGMVCLSALIIILLAVRITMVYYVHPKHNAEEEQKLRAAWEVFKRSQPKPISDSVRNEQSTYADKTSEDDAPLPSIININTSDSETLVRLKGIGPAMAHKILAYRKKHLFKKVDELLDVQSIPKGTFDVVKKHLAVDSSKSSE</sequence>
<dbReference type="GO" id="GO:0015627">
    <property type="term" value="C:type II protein secretion system complex"/>
    <property type="evidence" value="ECO:0007669"/>
    <property type="project" value="TreeGrafter"/>
</dbReference>
<dbReference type="GO" id="GO:0015628">
    <property type="term" value="P:protein secretion by the type II secretion system"/>
    <property type="evidence" value="ECO:0007669"/>
    <property type="project" value="TreeGrafter"/>
</dbReference>
<keyword evidence="2" id="KW-0472">Membrane</keyword>
<evidence type="ECO:0000313" key="4">
    <source>
        <dbReference type="Proteomes" id="UP000239872"/>
    </source>
</evidence>
<evidence type="ECO:0008006" key="5">
    <source>
        <dbReference type="Google" id="ProtNLM"/>
    </source>
</evidence>
<feature type="region of interest" description="Disordered" evidence="1">
    <location>
        <begin position="65"/>
        <end position="90"/>
    </location>
</feature>
<protein>
    <recommendedName>
        <fullName evidence="5">Helix-hairpin-helix domain-containing protein</fullName>
    </recommendedName>
</protein>
<dbReference type="InterPro" id="IPR051675">
    <property type="entry name" value="Endo/Exo/Phosphatase_dom_1"/>
</dbReference>
<dbReference type="Pfam" id="PF12836">
    <property type="entry name" value="HHH_3"/>
    <property type="match status" value="1"/>
</dbReference>
<accession>A0A2S7SUK5</accession>
<comment type="caution">
    <text evidence="3">The sequence shown here is derived from an EMBL/GenBank/DDBJ whole genome shotgun (WGS) entry which is preliminary data.</text>
</comment>
<dbReference type="InterPro" id="IPR010994">
    <property type="entry name" value="RuvA_2-like"/>
</dbReference>
<evidence type="ECO:0000256" key="1">
    <source>
        <dbReference type="SAM" id="MobiDB-lite"/>
    </source>
</evidence>
<dbReference type="Gene3D" id="1.10.150.320">
    <property type="entry name" value="Photosystem II 12 kDa extrinsic protein"/>
    <property type="match status" value="1"/>
</dbReference>
<dbReference type="AlphaFoldDB" id="A0A2S7SUK5"/>
<evidence type="ECO:0000256" key="2">
    <source>
        <dbReference type="SAM" id="Phobius"/>
    </source>
</evidence>
<organism evidence="3 4">
    <name type="scientific">Flavipsychrobacter stenotrophus</name>
    <dbReference type="NCBI Taxonomy" id="2077091"/>
    <lineage>
        <taxon>Bacteria</taxon>
        <taxon>Pseudomonadati</taxon>
        <taxon>Bacteroidota</taxon>
        <taxon>Chitinophagia</taxon>
        <taxon>Chitinophagales</taxon>
        <taxon>Chitinophagaceae</taxon>
        <taxon>Flavipsychrobacter</taxon>
    </lineage>
</organism>
<name>A0A2S7SUK5_9BACT</name>
<dbReference type="RefSeq" id="WP_105040310.1">
    <property type="nucleotide sequence ID" value="NZ_PPSL01000004.1"/>
</dbReference>
<dbReference type="SUPFAM" id="SSF47781">
    <property type="entry name" value="RuvA domain 2-like"/>
    <property type="match status" value="1"/>
</dbReference>
<gene>
    <name evidence="3" type="ORF">CJD36_016600</name>
</gene>
<reference evidence="3 4" key="1">
    <citation type="submission" date="2018-01" db="EMBL/GenBank/DDBJ databases">
        <title>A novel member of the phylum Bacteroidetes isolated from glacier ice.</title>
        <authorList>
            <person name="Liu Q."/>
            <person name="Xin Y.-H."/>
        </authorList>
    </citation>
    <scope>NUCLEOTIDE SEQUENCE [LARGE SCALE GENOMIC DNA]</scope>
    <source>
        <strain evidence="3 4">RB1R16</strain>
    </source>
</reference>
<dbReference type="PANTHER" id="PTHR21180:SF32">
    <property type="entry name" value="ENDONUCLEASE_EXONUCLEASE_PHOSPHATASE FAMILY DOMAIN-CONTAINING PROTEIN 1"/>
    <property type="match status" value="1"/>
</dbReference>
<evidence type="ECO:0000313" key="3">
    <source>
        <dbReference type="EMBL" id="PQJ10301.1"/>
    </source>
</evidence>